<name>A0A430ABT8_9ENTE</name>
<proteinExistence type="predicted"/>
<evidence type="ECO:0000313" key="1">
    <source>
        <dbReference type="EMBL" id="RSU04608.1"/>
    </source>
</evidence>
<accession>A0A430ABT8</accession>
<dbReference type="Proteomes" id="UP000287101">
    <property type="component" value="Unassembled WGS sequence"/>
</dbReference>
<dbReference type="AlphaFoldDB" id="A0A430ABT8"/>
<organism evidence="1 2">
    <name type="scientific">Vagococcus fessus</name>
    <dbReference type="NCBI Taxonomy" id="120370"/>
    <lineage>
        <taxon>Bacteria</taxon>
        <taxon>Bacillati</taxon>
        <taxon>Bacillota</taxon>
        <taxon>Bacilli</taxon>
        <taxon>Lactobacillales</taxon>
        <taxon>Enterococcaceae</taxon>
        <taxon>Vagococcus</taxon>
    </lineage>
</organism>
<reference evidence="1 2" key="1">
    <citation type="submission" date="2017-05" db="EMBL/GenBank/DDBJ databases">
        <title>Vagococcus spp. assemblies.</title>
        <authorList>
            <person name="Gulvik C.A."/>
        </authorList>
    </citation>
    <scope>NUCLEOTIDE SEQUENCE [LARGE SCALE GENOMIC DNA]</scope>
    <source>
        <strain evidence="1 2">CCUG 41755</strain>
    </source>
</reference>
<dbReference type="EMBL" id="NGJY01000001">
    <property type="protein sequence ID" value="RSU04608.1"/>
    <property type="molecule type" value="Genomic_DNA"/>
</dbReference>
<protein>
    <submittedName>
        <fullName evidence="1">Uncharacterized protein</fullName>
    </submittedName>
</protein>
<dbReference type="OrthoDB" id="1762678at2"/>
<evidence type="ECO:0000313" key="2">
    <source>
        <dbReference type="Proteomes" id="UP000287101"/>
    </source>
</evidence>
<sequence>MKKITMFFFSIGITVAFTVFSSFRVAAEQLKPVIDITIPSVGQTKIAPDRDFYIIGNITGIVPEDSQLMVTVQEKNTKKIIRKVIVSKKDNEEGMDINHPLLSYYGNNREELSKSLMPDLVYNPGNPLSLFSPWMKGYFTDSNFTAVINNGQSYDMYSKFDQNGKPYVPLSEGEYIISVILMDENNNFLSNQSKQITIGYSLNKVLSRFSPKNHFERVLREAETYDYQVFLDPFPGYWSPDSFIPGLIGKNIFAEILPEWRHADLAEYQSGKTHFYVYNVKESSATYNVEVGTLQEQQIIDNPERVTYYYYKWGEPVLGSKNSPIGKFTPGDSLELTRVDSTDKASILEEGKVVTSNDTEEVSSTGITDHKVSVGHDNFISLSGVVTPIQNDEKDIQHLEDNSFIIGNRINQLYYEVSCEGDTKKIVKPVSVNRVMDNKDNRSVLEFSHLFEIPYSWRGHDITFNIKGLDSFNKSVEGSEEKIIIQSEKYVLS</sequence>
<gene>
    <name evidence="1" type="ORF">CBF31_00910</name>
</gene>
<keyword evidence="2" id="KW-1185">Reference proteome</keyword>
<comment type="caution">
    <text evidence="1">The sequence shown here is derived from an EMBL/GenBank/DDBJ whole genome shotgun (WGS) entry which is preliminary data.</text>
</comment>
<dbReference type="RefSeq" id="WP_126830035.1">
    <property type="nucleotide sequence ID" value="NZ_CBCRYB010000006.1"/>
</dbReference>